<dbReference type="Proteomes" id="UP001162131">
    <property type="component" value="Unassembled WGS sequence"/>
</dbReference>
<dbReference type="SUPFAM" id="SSF52047">
    <property type="entry name" value="RNI-like"/>
    <property type="match status" value="1"/>
</dbReference>
<sequence length="885" mass="101842">MSIEARNFKLPLIGRIKRSSIDESFSSSLTHREKRNSTQSPPKIKLDIKRQTLRKLFLASREAANKSLDCQTTRVGPHAKLEYFDCYLNLPSLCQRHKFEQVEDPPSLAYLEEVDKEKLNPKPFGIVKRKGPESSIDIHNYSMGDNYANAFSEGLGHLKEIDILNVRENRLSEFGSARVISKLSNKRIKRIILAGNIIGTQAVNTLIELLNEKYSQLKHLDLENTKLSEKHIGKICNCVSENKTLSSLSLARNNIGDESAKFIREMIRYNQQLRVLDLHWNNIRGTGGIEIFDGINQNDGLQQLDLSWNALGRNHNIEAASALSHAIQTNTTLLHLDISYNSFTSKECEELTNGLNQNHTLLGLHVYGNSCTINSRGFLTPTSTNNNFENSHHFRRMTHFDAQAHKKEERLNCWICEKWEEVTIRWIPGVSGTLEEPIFLHLECDEYKPEYLLKNSQGIYETTRVIPPGVNSFFFSNLEGPAVSLEFSNETIDIPLQIKIQEKAYKITYINRHDFKGIPCDIKDIFNSKPREEAPSYIPREMETEYERIVWTVPQSLFKNYDFDTENKYMDGFEFDFRHTRIPNFVKKPEDLEAVKEYLKKIYKDLRETYRFLSAGSGSEIFSITSNSLLDFLNQASVFDDHFSISDLGVLWNSVNSQTNKDQIYNSGNGLCRYEFIEIIARIANDKYVKHKIVSNAAEGIEKLTNDHLLPIITLYDTNKWRLEKYVCEDVDLVLKAYKPILDAVYKRYSGKKALPGQKPFMSLEEFRALCNDANLQSSTFAAREVDVCYSQSMMTQIDDLYQKRHLEMSFIEYIEAVSRAAYLANLPKIGDEETVEGEEVPACKRIENAMGYLLRVCPQALKDTFVPPTEETYRKMMYRAKPKS</sequence>
<dbReference type="InterPro" id="IPR032675">
    <property type="entry name" value="LRR_dom_sf"/>
</dbReference>
<dbReference type="PANTHER" id="PTHR24114">
    <property type="entry name" value="LEUCINE RICH REPEAT FAMILY PROTEIN"/>
    <property type="match status" value="1"/>
</dbReference>
<proteinExistence type="predicted"/>
<keyword evidence="2" id="KW-1185">Reference proteome</keyword>
<reference evidence="1" key="1">
    <citation type="submission" date="2021-09" db="EMBL/GenBank/DDBJ databases">
        <authorList>
            <consortium name="AG Swart"/>
            <person name="Singh M."/>
            <person name="Singh A."/>
            <person name="Seah K."/>
            <person name="Emmerich C."/>
        </authorList>
    </citation>
    <scope>NUCLEOTIDE SEQUENCE</scope>
    <source>
        <strain evidence="1">ATCC30299</strain>
    </source>
</reference>
<dbReference type="InterPro" id="IPR001611">
    <property type="entry name" value="Leu-rich_rpt"/>
</dbReference>
<gene>
    <name evidence="1" type="ORF">BSTOLATCC_MIC18488</name>
</gene>
<comment type="caution">
    <text evidence="1">The sequence shown here is derived from an EMBL/GenBank/DDBJ whole genome shotgun (WGS) entry which is preliminary data.</text>
</comment>
<dbReference type="PANTHER" id="PTHR24114:SF2">
    <property type="entry name" value="F-BOX DOMAIN-CONTAINING PROTEIN-RELATED"/>
    <property type="match status" value="1"/>
</dbReference>
<dbReference type="Pfam" id="PF13516">
    <property type="entry name" value="LRR_6"/>
    <property type="match status" value="3"/>
</dbReference>
<evidence type="ECO:0000313" key="2">
    <source>
        <dbReference type="Proteomes" id="UP001162131"/>
    </source>
</evidence>
<evidence type="ECO:0000313" key="1">
    <source>
        <dbReference type="EMBL" id="CAG9317234.1"/>
    </source>
</evidence>
<accession>A0AAU9IUR8</accession>
<dbReference type="Gene3D" id="3.80.10.10">
    <property type="entry name" value="Ribonuclease Inhibitor"/>
    <property type="match status" value="2"/>
</dbReference>
<dbReference type="SMART" id="SM00368">
    <property type="entry name" value="LRR_RI"/>
    <property type="match status" value="6"/>
</dbReference>
<dbReference type="AlphaFoldDB" id="A0AAU9IUR8"/>
<dbReference type="InterPro" id="IPR052394">
    <property type="entry name" value="LRR-containing"/>
</dbReference>
<organism evidence="1 2">
    <name type="scientific">Blepharisma stoltei</name>
    <dbReference type="NCBI Taxonomy" id="1481888"/>
    <lineage>
        <taxon>Eukaryota</taxon>
        <taxon>Sar</taxon>
        <taxon>Alveolata</taxon>
        <taxon>Ciliophora</taxon>
        <taxon>Postciliodesmatophora</taxon>
        <taxon>Heterotrichea</taxon>
        <taxon>Heterotrichida</taxon>
        <taxon>Blepharismidae</taxon>
        <taxon>Blepharisma</taxon>
    </lineage>
</organism>
<dbReference type="EMBL" id="CAJZBQ010000018">
    <property type="protein sequence ID" value="CAG9317234.1"/>
    <property type="molecule type" value="Genomic_DNA"/>
</dbReference>
<protein>
    <submittedName>
        <fullName evidence="1">Uncharacterized protein</fullName>
    </submittedName>
</protein>
<name>A0AAU9IUR8_9CILI</name>